<keyword evidence="2" id="KW-0560">Oxidoreductase</keyword>
<keyword evidence="4" id="KW-1185">Reference proteome</keyword>
<proteinExistence type="inferred from homology"/>
<dbReference type="OrthoDB" id="417891at2759"/>
<dbReference type="Pfam" id="PF00106">
    <property type="entry name" value="adh_short"/>
    <property type="match status" value="1"/>
</dbReference>
<comment type="caution">
    <text evidence="3">The sequence shown here is derived from an EMBL/GenBank/DDBJ whole genome shotgun (WGS) entry which is preliminary data.</text>
</comment>
<evidence type="ECO:0000256" key="2">
    <source>
        <dbReference type="ARBA" id="ARBA00023002"/>
    </source>
</evidence>
<sequence>MASLFHLPNRKPKTVIVTGGAGGIGAQTIRAFYEKGCNVVIADLPSSKDAAQQLISSLSDPSRAFYCPSNISDWDSMRALFRGAKKKYGQVDIAIANSGMMESRNFFDFEEDEGGELLESRDSQRVLDVNLKGTLNSKSNPLDSDGARGSIILTASTSGYFGGTGVVSYIATKHGVVGAARASQRKAKELDIRVNVLAPFFTPTYITGRYSDEWKKRGLPANTVEDVADAVVSTSTDPAHKGHHIMVAGAFIKEIETVRTALTKEWLGEDITDVMVKGGEFFNDIGGYPMPKPRE</sequence>
<name>A0A9P4PVK8_9PLEO</name>
<dbReference type="Proteomes" id="UP000799764">
    <property type="component" value="Unassembled WGS sequence"/>
</dbReference>
<comment type="similarity">
    <text evidence="1">Belongs to the short-chain dehydrogenases/reductases (SDR) family.</text>
</comment>
<dbReference type="PRINTS" id="PR00081">
    <property type="entry name" value="GDHRDH"/>
</dbReference>
<gene>
    <name evidence="3" type="ORF">P171DRAFT_405725</name>
</gene>
<dbReference type="EMBL" id="MU001494">
    <property type="protein sequence ID" value="KAF2450033.1"/>
    <property type="molecule type" value="Genomic_DNA"/>
</dbReference>
<reference evidence="3" key="1">
    <citation type="journal article" date="2020" name="Stud. Mycol.">
        <title>101 Dothideomycetes genomes: a test case for predicting lifestyles and emergence of pathogens.</title>
        <authorList>
            <person name="Haridas S."/>
            <person name="Albert R."/>
            <person name="Binder M."/>
            <person name="Bloem J."/>
            <person name="Labutti K."/>
            <person name="Salamov A."/>
            <person name="Andreopoulos B."/>
            <person name="Baker S."/>
            <person name="Barry K."/>
            <person name="Bills G."/>
            <person name="Bluhm B."/>
            <person name="Cannon C."/>
            <person name="Castanera R."/>
            <person name="Culley D."/>
            <person name="Daum C."/>
            <person name="Ezra D."/>
            <person name="Gonzalez J."/>
            <person name="Henrissat B."/>
            <person name="Kuo A."/>
            <person name="Liang C."/>
            <person name="Lipzen A."/>
            <person name="Lutzoni F."/>
            <person name="Magnuson J."/>
            <person name="Mondo S."/>
            <person name="Nolan M."/>
            <person name="Ohm R."/>
            <person name="Pangilinan J."/>
            <person name="Park H.-J."/>
            <person name="Ramirez L."/>
            <person name="Alfaro M."/>
            <person name="Sun H."/>
            <person name="Tritt A."/>
            <person name="Yoshinaga Y."/>
            <person name="Zwiers L.-H."/>
            <person name="Turgeon B."/>
            <person name="Goodwin S."/>
            <person name="Spatafora J."/>
            <person name="Crous P."/>
            <person name="Grigoriev I."/>
        </authorList>
    </citation>
    <scope>NUCLEOTIDE SEQUENCE</scope>
    <source>
        <strain evidence="3">CBS 690.94</strain>
    </source>
</reference>
<dbReference type="PANTHER" id="PTHR43180:SF66">
    <property type="entry name" value="SHORT-CHAIN DEHYDROGENASE_REDUCTASE FAMILY PROTEIN"/>
    <property type="match status" value="1"/>
</dbReference>
<dbReference type="Gene3D" id="3.40.50.720">
    <property type="entry name" value="NAD(P)-binding Rossmann-like Domain"/>
    <property type="match status" value="1"/>
</dbReference>
<dbReference type="InterPro" id="IPR002347">
    <property type="entry name" value="SDR_fam"/>
</dbReference>
<organism evidence="3 4">
    <name type="scientific">Karstenula rhodostoma CBS 690.94</name>
    <dbReference type="NCBI Taxonomy" id="1392251"/>
    <lineage>
        <taxon>Eukaryota</taxon>
        <taxon>Fungi</taxon>
        <taxon>Dikarya</taxon>
        <taxon>Ascomycota</taxon>
        <taxon>Pezizomycotina</taxon>
        <taxon>Dothideomycetes</taxon>
        <taxon>Pleosporomycetidae</taxon>
        <taxon>Pleosporales</taxon>
        <taxon>Massarineae</taxon>
        <taxon>Didymosphaeriaceae</taxon>
        <taxon>Karstenula</taxon>
    </lineage>
</organism>
<dbReference type="InterPro" id="IPR036291">
    <property type="entry name" value="NAD(P)-bd_dom_sf"/>
</dbReference>
<dbReference type="SUPFAM" id="SSF51735">
    <property type="entry name" value="NAD(P)-binding Rossmann-fold domains"/>
    <property type="match status" value="1"/>
</dbReference>
<accession>A0A9P4PVK8</accession>
<dbReference type="AlphaFoldDB" id="A0A9P4PVK8"/>
<protein>
    <submittedName>
        <fullName evidence="3">NAD(P)-binding protein</fullName>
    </submittedName>
</protein>
<evidence type="ECO:0000313" key="3">
    <source>
        <dbReference type="EMBL" id="KAF2450033.1"/>
    </source>
</evidence>
<evidence type="ECO:0000256" key="1">
    <source>
        <dbReference type="ARBA" id="ARBA00006484"/>
    </source>
</evidence>
<evidence type="ECO:0000313" key="4">
    <source>
        <dbReference type="Proteomes" id="UP000799764"/>
    </source>
</evidence>
<dbReference type="GO" id="GO:0016491">
    <property type="term" value="F:oxidoreductase activity"/>
    <property type="evidence" value="ECO:0007669"/>
    <property type="project" value="UniProtKB-KW"/>
</dbReference>
<dbReference type="PANTHER" id="PTHR43180">
    <property type="entry name" value="3-OXOACYL-(ACYL-CARRIER-PROTEIN) REDUCTASE (AFU_ORTHOLOGUE AFUA_6G11210)"/>
    <property type="match status" value="1"/>
</dbReference>